<dbReference type="AlphaFoldDB" id="A0A2R8CPL8"/>
<proteinExistence type="predicted"/>
<dbReference type="EMBL" id="ONZI01000004">
    <property type="protein sequence ID" value="SPJ34848.1"/>
    <property type="molecule type" value="Genomic_DNA"/>
</dbReference>
<keyword evidence="2" id="KW-1185">Reference proteome</keyword>
<reference evidence="2" key="1">
    <citation type="submission" date="2018-03" db="EMBL/GenBank/DDBJ databases">
        <authorList>
            <person name="Navarro De La Torre S."/>
        </authorList>
    </citation>
    <scope>NUCLEOTIDE SEQUENCE [LARGE SCALE GENOMIC DNA]</scope>
    <source>
        <strain evidence="2">EAod3</strain>
    </source>
</reference>
<protein>
    <submittedName>
        <fullName evidence="1">Uncharacterized protein</fullName>
    </submittedName>
</protein>
<evidence type="ECO:0000313" key="1">
    <source>
        <dbReference type="EMBL" id="SPJ34848.1"/>
    </source>
</evidence>
<name>A0A2R8CPL8_9GAMM</name>
<sequence length="29" mass="3508">MCPACLVHTLLTEHYKNEWEKSHEKYGFL</sequence>
<dbReference type="Proteomes" id="UP000244934">
    <property type="component" value="Unassembled WGS sequence"/>
</dbReference>
<accession>A0A2R8CPL8</accession>
<evidence type="ECO:0000313" key="2">
    <source>
        <dbReference type="Proteomes" id="UP000244934"/>
    </source>
</evidence>
<gene>
    <name evidence="1" type="ORF">KSP9073_02895</name>
</gene>
<organism evidence="1 2">
    <name type="scientific">Kushneria phyllosphaerae</name>
    <dbReference type="NCBI Taxonomy" id="2100822"/>
    <lineage>
        <taxon>Bacteria</taxon>
        <taxon>Pseudomonadati</taxon>
        <taxon>Pseudomonadota</taxon>
        <taxon>Gammaproteobacteria</taxon>
        <taxon>Oceanospirillales</taxon>
        <taxon>Halomonadaceae</taxon>
        <taxon>Kushneria</taxon>
    </lineage>
</organism>